<accession>A0A2U8VNG6</accession>
<proteinExistence type="predicted"/>
<name>A0A2U8VNG6_9HYPH</name>
<evidence type="ECO:0000313" key="2">
    <source>
        <dbReference type="Proteomes" id="UP000246058"/>
    </source>
</evidence>
<protein>
    <submittedName>
        <fullName evidence="1">Uncharacterized protein</fullName>
    </submittedName>
</protein>
<dbReference type="AlphaFoldDB" id="A0A2U8VNG6"/>
<dbReference type="RefSeq" id="WP_109950273.1">
    <property type="nucleotide sequence ID" value="NZ_CP029551.1"/>
</dbReference>
<dbReference type="OrthoDB" id="7596455at2"/>
<sequence>MSAASSQPSRDDVLDAFSVEPDHDRRTLETYLTRYPQFARDLVDLARELSRTFVEDERPLSDVDKRLIGNALEAHRFVALGEAGDPFAGLETGRLREIARQLDVPRQVIAAFRERRIRLSSVPRRFLGRLAAALDVTVDKLVGGLLGSPVPAGARSYKSDGRPGNDGLATFEQVLIDAEVGGERLEALMSEDA</sequence>
<dbReference type="KEGG" id="meti:DK427_04820"/>
<dbReference type="EMBL" id="CP029551">
    <property type="protein sequence ID" value="AWN35147.1"/>
    <property type="molecule type" value="Genomic_DNA"/>
</dbReference>
<reference evidence="1 2" key="1">
    <citation type="submission" date="2018-05" db="EMBL/GenBank/DDBJ databases">
        <title>Complete Genome Sequence of Methylobacterium sp. 17Sr1-43.</title>
        <authorList>
            <person name="Srinivasan S."/>
        </authorList>
    </citation>
    <scope>NUCLEOTIDE SEQUENCE [LARGE SCALE GENOMIC DNA]</scope>
    <source>
        <strain evidence="1 2">17Sr1-43</strain>
    </source>
</reference>
<dbReference type="Proteomes" id="UP000246058">
    <property type="component" value="Chromosome"/>
</dbReference>
<gene>
    <name evidence="1" type="ORF">DK427_04820</name>
</gene>
<keyword evidence="2" id="KW-1185">Reference proteome</keyword>
<organism evidence="1 2">
    <name type="scientific">Methylobacterium radiodurans</name>
    <dbReference type="NCBI Taxonomy" id="2202828"/>
    <lineage>
        <taxon>Bacteria</taxon>
        <taxon>Pseudomonadati</taxon>
        <taxon>Pseudomonadota</taxon>
        <taxon>Alphaproteobacteria</taxon>
        <taxon>Hyphomicrobiales</taxon>
        <taxon>Methylobacteriaceae</taxon>
        <taxon>Methylobacterium</taxon>
    </lineage>
</organism>
<evidence type="ECO:0000313" key="1">
    <source>
        <dbReference type="EMBL" id="AWN35147.1"/>
    </source>
</evidence>